<keyword evidence="2" id="KW-1185">Reference proteome</keyword>
<organism evidence="1 2">
    <name type="scientific">Gracilibacillus salinarum</name>
    <dbReference type="NCBI Taxonomy" id="2932255"/>
    <lineage>
        <taxon>Bacteria</taxon>
        <taxon>Bacillati</taxon>
        <taxon>Bacillota</taxon>
        <taxon>Bacilli</taxon>
        <taxon>Bacillales</taxon>
        <taxon>Bacillaceae</taxon>
        <taxon>Gracilibacillus</taxon>
    </lineage>
</organism>
<accession>A0ABY4GSV3</accession>
<sequence>MYKPLQAFFKTENDAESVKADLNKLKTNDIRVDQLPDADHTLILTPLTYSGNNTSGMGAGGGIVAAFRQDDEGLEVDNDPREYTLECEVSEDDFQEALRIIMDNEGYVDQESFNK</sequence>
<proteinExistence type="predicted"/>
<dbReference type="EMBL" id="CP095071">
    <property type="protein sequence ID" value="UOQ87354.1"/>
    <property type="molecule type" value="Genomic_DNA"/>
</dbReference>
<protein>
    <recommendedName>
        <fullName evidence="3">General stress protein 17M-like domain-containing protein</fullName>
    </recommendedName>
</protein>
<gene>
    <name evidence="1" type="ORF">MUN87_10900</name>
</gene>
<evidence type="ECO:0000313" key="1">
    <source>
        <dbReference type="EMBL" id="UOQ87354.1"/>
    </source>
</evidence>
<dbReference type="RefSeq" id="WP_244747793.1">
    <property type="nucleotide sequence ID" value="NZ_CP095071.1"/>
</dbReference>
<name>A0ABY4GSV3_9BACI</name>
<reference evidence="1 2" key="1">
    <citation type="submission" date="2022-04" db="EMBL/GenBank/DDBJ databases">
        <title>Gracilibacillus sp. isolated from saltern.</title>
        <authorList>
            <person name="Won M."/>
            <person name="Lee C.-M."/>
            <person name="Woen H.-Y."/>
            <person name="Kwon S.-W."/>
        </authorList>
    </citation>
    <scope>NUCLEOTIDE SEQUENCE [LARGE SCALE GENOMIC DNA]</scope>
    <source>
        <strain evidence="1 2">SSPM10-3</strain>
    </source>
</reference>
<evidence type="ECO:0008006" key="3">
    <source>
        <dbReference type="Google" id="ProtNLM"/>
    </source>
</evidence>
<dbReference type="Proteomes" id="UP000831537">
    <property type="component" value="Chromosome"/>
</dbReference>
<evidence type="ECO:0000313" key="2">
    <source>
        <dbReference type="Proteomes" id="UP000831537"/>
    </source>
</evidence>